<protein>
    <recommendedName>
        <fullName evidence="3">Elongator complex protein 6</fullName>
    </recommendedName>
</protein>
<dbReference type="InterPro" id="IPR027417">
    <property type="entry name" value="P-loop_NTPase"/>
</dbReference>
<organism evidence="4 5">
    <name type="scientific">Plutella xylostella</name>
    <name type="common">Diamondback moth</name>
    <name type="synonym">Plutella maculipennis</name>
    <dbReference type="NCBI Taxonomy" id="51655"/>
    <lineage>
        <taxon>Eukaryota</taxon>
        <taxon>Metazoa</taxon>
        <taxon>Ecdysozoa</taxon>
        <taxon>Arthropoda</taxon>
        <taxon>Hexapoda</taxon>
        <taxon>Insecta</taxon>
        <taxon>Pterygota</taxon>
        <taxon>Neoptera</taxon>
        <taxon>Endopterygota</taxon>
        <taxon>Lepidoptera</taxon>
        <taxon>Glossata</taxon>
        <taxon>Ditrysia</taxon>
        <taxon>Yponomeutoidea</taxon>
        <taxon>Plutellidae</taxon>
        <taxon>Plutella</taxon>
    </lineage>
</organism>
<comment type="caution">
    <text evidence="4">The sequence shown here is derived from an EMBL/GenBank/DDBJ whole genome shotgun (WGS) entry which is preliminary data.</text>
</comment>
<gene>
    <name evidence="4" type="ORF">PLXY2_LOCUS11569</name>
</gene>
<dbReference type="InterPro" id="IPR018627">
    <property type="entry name" value="ELP6"/>
</dbReference>
<accession>A0A8S4FYS8</accession>
<comment type="similarity">
    <text evidence="2">Belongs to the ELP6 family.</text>
</comment>
<dbReference type="PANTHER" id="PTHR16184:SF6">
    <property type="entry name" value="ELONGATOR COMPLEX PROTEIN 6"/>
    <property type="match status" value="1"/>
</dbReference>
<dbReference type="CDD" id="cd19495">
    <property type="entry name" value="Elp6"/>
    <property type="match status" value="1"/>
</dbReference>
<keyword evidence="5" id="KW-1185">Reference proteome</keyword>
<dbReference type="Pfam" id="PF09807">
    <property type="entry name" value="ELP6"/>
    <property type="match status" value="1"/>
</dbReference>
<evidence type="ECO:0000313" key="4">
    <source>
        <dbReference type="EMBL" id="CAG9133379.1"/>
    </source>
</evidence>
<proteinExistence type="inferred from homology"/>
<reference evidence="4" key="1">
    <citation type="submission" date="2020-11" db="EMBL/GenBank/DDBJ databases">
        <authorList>
            <person name="Whiteford S."/>
        </authorList>
    </citation>
    <scope>NUCLEOTIDE SEQUENCE</scope>
</reference>
<evidence type="ECO:0000256" key="1">
    <source>
        <dbReference type="ARBA" id="ARBA00005043"/>
    </source>
</evidence>
<dbReference type="AlphaFoldDB" id="A0A8S4FYS8"/>
<evidence type="ECO:0000256" key="3">
    <source>
        <dbReference type="ARBA" id="ARBA00020263"/>
    </source>
</evidence>
<evidence type="ECO:0000256" key="2">
    <source>
        <dbReference type="ARBA" id="ARBA00008837"/>
    </source>
</evidence>
<dbReference type="PANTHER" id="PTHR16184">
    <property type="entry name" value="ELONGATOR COMPLEX PROTEIN 6"/>
    <property type="match status" value="1"/>
</dbReference>
<name>A0A8S4FYS8_PLUXY</name>
<dbReference type="GO" id="GO:0002098">
    <property type="term" value="P:tRNA wobble uridine modification"/>
    <property type="evidence" value="ECO:0007669"/>
    <property type="project" value="InterPro"/>
</dbReference>
<comment type="pathway">
    <text evidence="1">tRNA modification; 5-methoxycarbonylmethyl-2-thiouridine-tRNA biosynthesis.</text>
</comment>
<dbReference type="Gene3D" id="3.40.50.300">
    <property type="entry name" value="P-loop containing nucleotide triphosphate hydrolases"/>
    <property type="match status" value="1"/>
</dbReference>
<evidence type="ECO:0000313" key="5">
    <source>
        <dbReference type="Proteomes" id="UP000653454"/>
    </source>
</evidence>
<dbReference type="EMBL" id="CAJHNJ030000060">
    <property type="protein sequence ID" value="CAG9133379.1"/>
    <property type="molecule type" value="Genomic_DNA"/>
</dbReference>
<dbReference type="Proteomes" id="UP000653454">
    <property type="component" value="Unassembled WGS sequence"/>
</dbReference>
<dbReference type="GO" id="GO:0033588">
    <property type="term" value="C:elongator holoenzyme complex"/>
    <property type="evidence" value="ECO:0007669"/>
    <property type="project" value="InterPro"/>
</dbReference>
<sequence>MASDILSILKLDPATTSSSGGKVIIAKELNGCESTFIISSFFGEYYRSSTHTLLVLLHNPLSHYQNVSLRMNYNLQKLIDSGHLEVCDLAKESVDNLLTGNSQLKDMGARVMDKLTEMKKKCGEVTVIVDGLSHLFDLEYSLSEVNEFCRSVIRSRGEGRSHVVLHCHVASEDHVTNTCANMLSHMADTVVVVENLSSGLSADVSGHLKVTYPGQKFVDDVIDIKSVQYLFRLFDKGVKVFAPGCV</sequence>